<evidence type="ECO:0000256" key="17">
    <source>
        <dbReference type="PROSITE-ProRule" id="PRU01011"/>
    </source>
</evidence>
<evidence type="ECO:0000256" key="6">
    <source>
        <dbReference type="ARBA" id="ARBA00022801"/>
    </source>
</evidence>
<evidence type="ECO:0000256" key="2">
    <source>
        <dbReference type="ARBA" id="ARBA00022670"/>
    </source>
</evidence>
<dbReference type="Pfam" id="PF00413">
    <property type="entry name" value="Peptidase_M10"/>
    <property type="match status" value="1"/>
</dbReference>
<reference evidence="19" key="2">
    <citation type="submission" date="2007-04" db="EMBL/GenBank/DDBJ databases">
        <title>The genome of the human body louse.</title>
        <authorList>
            <consortium name="The Human Body Louse Genome Consortium"/>
            <person name="Kirkness E."/>
            <person name="Walenz B."/>
            <person name="Hass B."/>
            <person name="Bruggner R."/>
            <person name="Strausberg R."/>
        </authorList>
    </citation>
    <scope>NUCLEOTIDE SEQUENCE</scope>
    <source>
        <strain evidence="19">USDA</strain>
    </source>
</reference>
<evidence type="ECO:0000313" key="21">
    <source>
        <dbReference type="Proteomes" id="UP000009046"/>
    </source>
</evidence>
<accession>E0VM71</accession>
<feature type="binding site" evidence="14">
    <location>
        <position position="388"/>
    </location>
    <ligand>
        <name>Ca(2+)</name>
        <dbReference type="ChEBI" id="CHEBI:29108"/>
        <label>5</label>
    </ligand>
</feature>
<evidence type="ECO:0000259" key="18">
    <source>
        <dbReference type="SMART" id="SM00235"/>
    </source>
</evidence>
<evidence type="ECO:0000256" key="7">
    <source>
        <dbReference type="ARBA" id="ARBA00022833"/>
    </source>
</evidence>
<reference evidence="20" key="3">
    <citation type="submission" date="2021-02" db="UniProtKB">
        <authorList>
            <consortium name="EnsemblMetazoa"/>
        </authorList>
    </citation>
    <scope>IDENTIFICATION</scope>
    <source>
        <strain evidence="20">USDA</strain>
    </source>
</reference>
<feature type="binding site" evidence="13">
    <location>
        <position position="226"/>
    </location>
    <ligand>
        <name>Zn(2+)</name>
        <dbReference type="ChEBI" id="CHEBI:29105"/>
        <label>2</label>
        <note>catalytic</note>
    </ligand>
</feature>
<dbReference type="Gene3D" id="2.110.10.10">
    <property type="entry name" value="Hemopexin-like domain"/>
    <property type="match status" value="1"/>
</dbReference>
<keyword evidence="6 19" id="KW-0378">Hydrolase</keyword>
<dbReference type="PANTHER" id="PTHR10201:SF291">
    <property type="entry name" value="MATRIX METALLOPROTEINASE 1, ISOFORM C-RELATED"/>
    <property type="match status" value="1"/>
</dbReference>
<gene>
    <name evidence="20" type="primary">8229849</name>
    <name evidence="19" type="ORF">Phum_PHUM302710</name>
</gene>
<keyword evidence="3 13" id="KW-0479">Metal-binding</keyword>
<dbReference type="Pfam" id="PF00045">
    <property type="entry name" value="Hemopexin"/>
    <property type="match status" value="4"/>
</dbReference>
<feature type="binding site" evidence="14">
    <location>
        <position position="342"/>
    </location>
    <ligand>
        <name>Ca(2+)</name>
        <dbReference type="ChEBI" id="CHEBI:29108"/>
        <label>5</label>
    </ligand>
</feature>
<evidence type="ECO:0000256" key="16">
    <source>
        <dbReference type="PIRSR" id="PIRSR621190-5"/>
    </source>
</evidence>
<feature type="binding site" evidence="14">
    <location>
        <position position="188"/>
    </location>
    <ligand>
        <name>Zn(2+)</name>
        <dbReference type="ChEBI" id="CHEBI:29105"/>
        <label>1</label>
    </ligand>
</feature>
<organism>
    <name type="scientific">Pediculus humanus subsp. corporis</name>
    <name type="common">Body louse</name>
    <dbReference type="NCBI Taxonomy" id="121224"/>
    <lineage>
        <taxon>Eukaryota</taxon>
        <taxon>Metazoa</taxon>
        <taxon>Ecdysozoa</taxon>
        <taxon>Arthropoda</taxon>
        <taxon>Hexapoda</taxon>
        <taxon>Insecta</taxon>
        <taxon>Pterygota</taxon>
        <taxon>Neoptera</taxon>
        <taxon>Paraneoptera</taxon>
        <taxon>Psocodea</taxon>
        <taxon>Troctomorpha</taxon>
        <taxon>Phthiraptera</taxon>
        <taxon>Anoplura</taxon>
        <taxon>Pediculidae</taxon>
        <taxon>Pediculus</taxon>
    </lineage>
</organism>
<dbReference type="EC" id="3.4.24.80" evidence="19"/>
<dbReference type="SUPFAM" id="SSF47090">
    <property type="entry name" value="PGBD-like"/>
    <property type="match status" value="1"/>
</dbReference>
<feature type="repeat" description="Hemopexin" evidence="17">
    <location>
        <begin position="336"/>
        <end position="381"/>
    </location>
</feature>
<evidence type="ECO:0000256" key="15">
    <source>
        <dbReference type="PIRSR" id="PIRSR621190-4"/>
    </source>
</evidence>
<dbReference type="SMART" id="SM00235">
    <property type="entry name" value="ZnMc"/>
    <property type="match status" value="1"/>
</dbReference>
<keyword evidence="9" id="KW-0482">Metalloprotease</keyword>
<dbReference type="InterPro" id="IPR036365">
    <property type="entry name" value="PGBD-like_sf"/>
</dbReference>
<feature type="binding site" evidence="14">
    <location>
        <position position="202"/>
    </location>
    <ligand>
        <name>Ca(2+)</name>
        <dbReference type="ChEBI" id="CHEBI:29108"/>
        <label>1</label>
    </ligand>
</feature>
<evidence type="ECO:0000256" key="14">
    <source>
        <dbReference type="PIRSR" id="PIRSR621190-2"/>
    </source>
</evidence>
<dbReference type="PANTHER" id="PTHR10201">
    <property type="entry name" value="MATRIX METALLOPROTEINASE"/>
    <property type="match status" value="1"/>
</dbReference>
<dbReference type="InterPro" id="IPR006026">
    <property type="entry name" value="Peptidase_Metallo"/>
</dbReference>
<keyword evidence="10" id="KW-0865">Zymogen</keyword>
<feature type="binding site" evidence="14">
    <location>
        <position position="175"/>
    </location>
    <ligand>
        <name>Zn(2+)</name>
        <dbReference type="ChEBI" id="CHEBI:29105"/>
        <label>1</label>
    </ligand>
</feature>
<feature type="binding site" description="in inhibited form" evidence="14">
    <location>
        <position position="89"/>
    </location>
    <ligand>
        <name>Zn(2+)</name>
        <dbReference type="ChEBI" id="CHEBI:29105"/>
        <label>2</label>
        <note>catalytic</note>
    </ligand>
</feature>
<keyword evidence="11" id="KW-1015">Disulfide bond</keyword>
<dbReference type="PIRSF" id="PIRSF001191">
    <property type="entry name" value="Peptidase_M10A_matrix"/>
    <property type="match status" value="1"/>
</dbReference>
<dbReference type="GO" id="GO:0030574">
    <property type="term" value="P:collagen catabolic process"/>
    <property type="evidence" value="ECO:0007669"/>
    <property type="project" value="TreeGrafter"/>
</dbReference>
<feature type="binding site" evidence="14">
    <location>
        <position position="201"/>
    </location>
    <ligand>
        <name>Ca(2+)</name>
        <dbReference type="ChEBI" id="CHEBI:29108"/>
        <label>3</label>
    </ligand>
</feature>
<feature type="binding site" evidence="14">
    <location>
        <position position="204"/>
    </location>
    <ligand>
        <name>Ca(2+)</name>
        <dbReference type="ChEBI" id="CHEBI:29108"/>
        <label>1</label>
    </ligand>
</feature>
<feature type="binding site" evidence="14">
    <location>
        <position position="195"/>
    </location>
    <ligand>
        <name>Ca(2+)</name>
        <dbReference type="ChEBI" id="CHEBI:29108"/>
        <label>2</label>
    </ligand>
</feature>
<feature type="binding site" evidence="14">
    <location>
        <position position="197"/>
    </location>
    <ligand>
        <name>Ca(2+)</name>
        <dbReference type="ChEBI" id="CHEBI:29108"/>
        <label>2</label>
    </ligand>
</feature>
<dbReference type="PROSITE" id="PS00024">
    <property type="entry name" value="HEMOPEXIN"/>
    <property type="match status" value="1"/>
</dbReference>
<dbReference type="KEGG" id="phu:Phum_PHUM302710"/>
<feature type="binding site" evidence="14">
    <location>
        <position position="340"/>
    </location>
    <ligand>
        <name>Ca(2+)</name>
        <dbReference type="ChEBI" id="CHEBI:29108"/>
        <label>4</label>
    </ligand>
</feature>
<dbReference type="OMA" id="DAEQWTI"/>
<feature type="domain" description="Peptidase metallopeptidase" evidence="18">
    <location>
        <begin position="110"/>
        <end position="267"/>
    </location>
</feature>
<comment type="cofactor">
    <cofactor evidence="14">
        <name>Ca(2+)</name>
        <dbReference type="ChEBI" id="CHEBI:29108"/>
    </cofactor>
    <text evidence="14">Can bind about 5 Ca(2+) ions per subunit.</text>
</comment>
<dbReference type="InterPro" id="IPR018486">
    <property type="entry name" value="Hemopexin_CS"/>
</dbReference>
<dbReference type="FunFam" id="3.40.390.10:FF:000022">
    <property type="entry name" value="Matrix metalloproteinase 1, isoform C"/>
    <property type="match status" value="1"/>
</dbReference>
<evidence type="ECO:0000256" key="11">
    <source>
        <dbReference type="ARBA" id="ARBA00023157"/>
    </source>
</evidence>
<dbReference type="EMBL" id="AAZO01003520">
    <property type="status" value="NOT_ANNOTATED_CDS"/>
    <property type="molecule type" value="Genomic_DNA"/>
</dbReference>
<feature type="binding site" evidence="14">
    <location>
        <position position="199"/>
    </location>
    <ligand>
        <name>Zn(2+)</name>
        <dbReference type="ChEBI" id="CHEBI:29105"/>
        <label>1</label>
    </ligand>
</feature>
<feature type="repeat" description="Hemopexin" evidence="17">
    <location>
        <begin position="432"/>
        <end position="481"/>
    </location>
</feature>
<evidence type="ECO:0000256" key="1">
    <source>
        <dbReference type="ARBA" id="ARBA00010370"/>
    </source>
</evidence>
<dbReference type="CTD" id="8229849"/>
<dbReference type="SUPFAM" id="SSF50923">
    <property type="entry name" value="Hemopexin-like domain"/>
    <property type="match status" value="1"/>
</dbReference>
<dbReference type="InterPro" id="IPR018487">
    <property type="entry name" value="Hemopexin-like_repeat"/>
</dbReference>
<feature type="binding site" evidence="13">
    <location>
        <position position="222"/>
    </location>
    <ligand>
        <name>Zn(2+)</name>
        <dbReference type="ChEBI" id="CHEBI:29105"/>
        <label>2</label>
        <note>catalytic</note>
    </ligand>
</feature>
<dbReference type="Pfam" id="PF01471">
    <property type="entry name" value="PG_binding_1"/>
    <property type="match status" value="1"/>
</dbReference>
<keyword evidence="2" id="KW-0645">Protease</keyword>
<comment type="similarity">
    <text evidence="1">Belongs to the peptidase M10A family.</text>
</comment>
<dbReference type="SMART" id="SM00120">
    <property type="entry name" value="HX"/>
    <property type="match status" value="4"/>
</dbReference>
<dbReference type="Gene3D" id="3.40.390.10">
    <property type="entry name" value="Collagenase (Catalytic Domain)"/>
    <property type="match status" value="1"/>
</dbReference>
<evidence type="ECO:0000256" key="4">
    <source>
        <dbReference type="ARBA" id="ARBA00022729"/>
    </source>
</evidence>
<dbReference type="InterPro" id="IPR002477">
    <property type="entry name" value="Peptidoglycan-bd-like"/>
</dbReference>
<dbReference type="GO" id="GO:0005615">
    <property type="term" value="C:extracellular space"/>
    <property type="evidence" value="ECO:0007669"/>
    <property type="project" value="TreeGrafter"/>
</dbReference>
<feature type="repeat" description="Hemopexin" evidence="17">
    <location>
        <begin position="290"/>
        <end position="335"/>
    </location>
</feature>
<feature type="binding site" evidence="14">
    <location>
        <position position="181"/>
    </location>
    <ligand>
        <name>Ca(2+)</name>
        <dbReference type="ChEBI" id="CHEBI:29108"/>
        <label>3</label>
    </ligand>
</feature>
<keyword evidence="21" id="KW-1185">Reference proteome</keyword>
<dbReference type="Proteomes" id="UP000009046">
    <property type="component" value="Unassembled WGS sequence"/>
</dbReference>
<dbReference type="PROSITE" id="PS51642">
    <property type="entry name" value="HEMOPEXIN_2"/>
    <property type="match status" value="4"/>
</dbReference>
<evidence type="ECO:0000256" key="12">
    <source>
        <dbReference type="PIRSR" id="PIRSR001191-1"/>
    </source>
</evidence>
<evidence type="ECO:0000256" key="9">
    <source>
        <dbReference type="ARBA" id="ARBA00023049"/>
    </source>
</evidence>
<dbReference type="MEROPS" id="M10.031"/>
<feature type="binding site" evidence="13">
    <location>
        <position position="232"/>
    </location>
    <ligand>
        <name>Zn(2+)</name>
        <dbReference type="ChEBI" id="CHEBI:29105"/>
        <label>2</label>
        <note>catalytic</note>
    </ligand>
</feature>
<dbReference type="STRING" id="121224.E0VM71"/>
<feature type="active site" evidence="12">
    <location>
        <position position="223"/>
    </location>
</feature>
<dbReference type="GeneID" id="8229849"/>
<evidence type="ECO:0000313" key="20">
    <source>
        <dbReference type="EnsemblMetazoa" id="PHUM302710-PA"/>
    </source>
</evidence>
<dbReference type="FunCoup" id="E0VM71">
    <property type="interactions" value="25"/>
</dbReference>
<dbReference type="GO" id="GO:0008270">
    <property type="term" value="F:zinc ion binding"/>
    <property type="evidence" value="ECO:0007669"/>
    <property type="project" value="InterPro"/>
</dbReference>
<dbReference type="OrthoDB" id="406838at2759"/>
<evidence type="ECO:0000256" key="13">
    <source>
        <dbReference type="PIRSR" id="PIRSR001191-2"/>
    </source>
</evidence>
<dbReference type="GO" id="GO:0006508">
    <property type="term" value="P:proteolysis"/>
    <property type="evidence" value="ECO:0007669"/>
    <property type="project" value="UniProtKB-KW"/>
</dbReference>
<feature type="binding site" evidence="14">
    <location>
        <position position="296"/>
    </location>
    <ligand>
        <name>Ca(2+)</name>
        <dbReference type="ChEBI" id="CHEBI:29108"/>
        <label>5</label>
    </ligand>
</feature>
<dbReference type="SUPFAM" id="SSF55486">
    <property type="entry name" value="Metalloproteases ('zincins'), catalytic domain"/>
    <property type="match status" value="1"/>
</dbReference>
<protein>
    <submittedName>
        <fullName evidence="19 20">Matrix metalloproteinase, putative</fullName>
        <ecNumber evidence="19">3.4.24.80</ecNumber>
    </submittedName>
</protein>
<dbReference type="FunFam" id="2.110.10.10:FF:000007">
    <property type="entry name" value="stromelysin-3 isoform X2"/>
    <property type="match status" value="1"/>
</dbReference>
<keyword evidence="8 14" id="KW-0106">Calcium</keyword>
<evidence type="ECO:0000256" key="5">
    <source>
        <dbReference type="ARBA" id="ARBA00022737"/>
    </source>
</evidence>
<dbReference type="InterPro" id="IPR021190">
    <property type="entry name" value="Pept_M10A"/>
</dbReference>
<dbReference type="RefSeq" id="XP_002427215.1">
    <property type="nucleotide sequence ID" value="XM_002427170.1"/>
</dbReference>
<feature type="binding site" evidence="14">
    <location>
        <position position="435"/>
    </location>
    <ligand>
        <name>Ca(2+)</name>
        <dbReference type="ChEBI" id="CHEBI:29108"/>
        <label>4</label>
    </ligand>
</feature>
<evidence type="ECO:0000256" key="8">
    <source>
        <dbReference type="ARBA" id="ARBA00022837"/>
    </source>
</evidence>
<dbReference type="GO" id="GO:0031012">
    <property type="term" value="C:extracellular matrix"/>
    <property type="evidence" value="ECO:0007669"/>
    <property type="project" value="InterPro"/>
</dbReference>
<dbReference type="VEuPathDB" id="VectorBase:PHUM302710"/>
<keyword evidence="7 13" id="KW-0862">Zinc</keyword>
<feature type="binding site" evidence="14">
    <location>
        <position position="204"/>
    </location>
    <ligand>
        <name>Ca(2+)</name>
        <dbReference type="ChEBI" id="CHEBI:29108"/>
        <label>3</label>
    </ligand>
</feature>
<feature type="binding site" evidence="14">
    <location>
        <position position="294"/>
    </location>
    <ligand>
        <name>Ca(2+)</name>
        <dbReference type="ChEBI" id="CHEBI:29108"/>
        <label>4</label>
    </ligand>
</feature>
<dbReference type="EnsemblMetazoa" id="PHUM302710-RA">
    <property type="protein sequence ID" value="PHUM302710-PA"/>
    <property type="gene ID" value="PHUM302710"/>
</dbReference>
<dbReference type="PRINTS" id="PR00138">
    <property type="entry name" value="MATRIXIN"/>
</dbReference>
<keyword evidence="5" id="KW-0677">Repeat</keyword>
<feature type="binding site" evidence="14">
    <location>
        <position position="180"/>
    </location>
    <ligand>
        <name>Ca(2+)</name>
        <dbReference type="ChEBI" id="CHEBI:29108"/>
        <label>3</label>
    </ligand>
</feature>
<feature type="repeat" description="Hemopexin" evidence="17">
    <location>
        <begin position="382"/>
        <end position="431"/>
    </location>
</feature>
<dbReference type="InterPro" id="IPR000585">
    <property type="entry name" value="Hemopexin-like_dom"/>
</dbReference>
<feature type="modified residue" description="Phosphotyrosine; by PKDCC" evidence="15">
    <location>
        <position position="370"/>
    </location>
</feature>
<comment type="cofactor">
    <cofactor evidence="14">
        <name>Zn(2+)</name>
        <dbReference type="ChEBI" id="CHEBI:29105"/>
    </cofactor>
    <text evidence="14">Binds 2 Zn(2+) ions per subunit.</text>
</comment>
<keyword evidence="4" id="KW-0732">Signal</keyword>
<reference evidence="19" key="1">
    <citation type="submission" date="2007-04" db="EMBL/GenBank/DDBJ databases">
        <title>Annotation of Pediculus humanus corporis strain USDA.</title>
        <authorList>
            <person name="Kirkness E."/>
            <person name="Hannick L."/>
            <person name="Hass B."/>
            <person name="Bruggner R."/>
            <person name="Lawson D."/>
            <person name="Bidwell S."/>
            <person name="Joardar V."/>
            <person name="Caler E."/>
            <person name="Walenz B."/>
            <person name="Inman J."/>
            <person name="Schobel S."/>
            <person name="Galinsky K."/>
            <person name="Amedeo P."/>
            <person name="Strausberg R."/>
        </authorList>
    </citation>
    <scope>NUCLEOTIDE SEQUENCE</scope>
    <source>
        <strain evidence="19">USDA</strain>
    </source>
</reference>
<feature type="binding site" evidence="14">
    <location>
        <position position="173"/>
    </location>
    <ligand>
        <name>Zn(2+)</name>
        <dbReference type="ChEBI" id="CHEBI:29105"/>
        <label>1</label>
    </ligand>
</feature>
<dbReference type="InterPro" id="IPR024079">
    <property type="entry name" value="MetalloPept_cat_dom_sf"/>
</dbReference>
<sequence length="542" mass="61924">MAVSYFWQTQNFLLLFKIKKKKKNLENFLKIYLSKYGYLPPSASNPSSGNLISEETFSEAIAELQSFAGLNVTGKLDADTLELMETPRCGVKDKVGGVTSNSRSKRYALQGSRWKVHNLTYKISKYPRALKKSEVDSVVERAFKVWSDYTDLTFTLKKSGSVHIDVRFERGEHGDGDPFDGRGGTLAHAYFPIYGGDAHFDDDERWTVKSYSGTNLFQVAAHEFGHSLGLSHSDIRSALMAPYYRGYQPYFELDSDDIRGIQILYGKKSGNKGTTESPNSIYDDDELCSLSSVDTIFIDAKENTYVFKGDKYWRLTDDGMAPGYPKTISKSWPGLPSNIDAAFTYKNGKTYFFKGDKYWRFNGKKIDGDYPKYISEGFAGIPNNVDAALVWSGNGKIYFFKGSQFWKFDPSAKPPVGSKFPKPISYWEGIPDNLDAALQYTNGYTYFFKKDGYWRFNDRGFKVDTDQIPFPRSLKHWWLGCKKATRGTLGNLAHYKLQENSSLSQIQEEEDENREKVDDVIIDNGKFSFHYYFPKTFKTRHF</sequence>
<dbReference type="EMBL" id="DS235291">
    <property type="protein sequence ID" value="EEB14477.1"/>
    <property type="molecule type" value="Genomic_DNA"/>
</dbReference>
<dbReference type="CDD" id="cd00094">
    <property type="entry name" value="HX"/>
    <property type="match status" value="1"/>
</dbReference>
<dbReference type="InterPro" id="IPR036375">
    <property type="entry name" value="Hemopexin-like_dom_sf"/>
</dbReference>
<feature type="binding site" evidence="14">
    <location>
        <position position="240"/>
    </location>
    <ligand>
        <name>Zn(2+)</name>
        <dbReference type="ChEBI" id="CHEBI:29105"/>
        <label>2</label>
        <note>catalytic</note>
    </ligand>
</feature>
<dbReference type="InterPro" id="IPR001818">
    <property type="entry name" value="Pept_M10_metallopeptidase"/>
</dbReference>
<dbReference type="HOGENOM" id="CLU_015489_8_3_1"/>
<evidence type="ECO:0000313" key="19">
    <source>
        <dbReference type="EMBL" id="EEB14477.1"/>
    </source>
</evidence>
<proteinExistence type="inferred from homology"/>
<evidence type="ECO:0000256" key="10">
    <source>
        <dbReference type="ARBA" id="ARBA00023145"/>
    </source>
</evidence>
<dbReference type="InParanoid" id="E0VM71"/>
<dbReference type="GO" id="GO:0030198">
    <property type="term" value="P:extracellular matrix organization"/>
    <property type="evidence" value="ECO:0007669"/>
    <property type="project" value="TreeGrafter"/>
</dbReference>
<dbReference type="CDD" id="cd04278">
    <property type="entry name" value="ZnMc_MMP"/>
    <property type="match status" value="1"/>
</dbReference>
<name>E0VM71_PEDHC</name>
<evidence type="ECO:0000256" key="3">
    <source>
        <dbReference type="ARBA" id="ARBA00022723"/>
    </source>
</evidence>
<dbReference type="GO" id="GO:0004222">
    <property type="term" value="F:metalloendopeptidase activity"/>
    <property type="evidence" value="ECO:0007669"/>
    <property type="project" value="InterPro"/>
</dbReference>
<dbReference type="InterPro" id="IPR033739">
    <property type="entry name" value="M10A_MMP"/>
</dbReference>
<dbReference type="AlphaFoldDB" id="E0VM71"/>
<dbReference type="eggNOG" id="KOG1565">
    <property type="taxonomic scope" value="Eukaryota"/>
</dbReference>
<feature type="short sequence motif" description="Cysteine switch" evidence="16">
    <location>
        <begin position="87"/>
        <end position="95"/>
    </location>
</feature>